<keyword evidence="1" id="KW-0812">Transmembrane</keyword>
<comment type="caution">
    <text evidence="3">The sequence shown here is derived from an EMBL/GenBank/DDBJ whole genome shotgun (WGS) entry which is preliminary data.</text>
</comment>
<dbReference type="InterPro" id="IPR046253">
    <property type="entry name" value="DUF6286"/>
</dbReference>
<feature type="transmembrane region" description="Helical" evidence="1">
    <location>
        <begin position="62"/>
        <end position="81"/>
    </location>
</feature>
<reference evidence="4" key="1">
    <citation type="journal article" date="2019" name="Int. J. Syst. Evol. Microbiol.">
        <title>The Global Catalogue of Microorganisms (GCM) 10K type strain sequencing project: providing services to taxonomists for standard genome sequencing and annotation.</title>
        <authorList>
            <consortium name="The Broad Institute Genomics Platform"/>
            <consortium name="The Broad Institute Genome Sequencing Center for Infectious Disease"/>
            <person name="Wu L."/>
            <person name="Ma J."/>
        </authorList>
    </citation>
    <scope>NUCLEOTIDE SEQUENCE [LARGE SCALE GENOMIC DNA]</scope>
    <source>
        <strain evidence="4">CCUG 59778</strain>
    </source>
</reference>
<protein>
    <submittedName>
        <fullName evidence="3">DUF6286 domain-containing protein</fullName>
    </submittedName>
</protein>
<keyword evidence="1" id="KW-0472">Membrane</keyword>
<keyword evidence="4" id="KW-1185">Reference proteome</keyword>
<dbReference type="EMBL" id="JBHSKF010000004">
    <property type="protein sequence ID" value="MFC5287834.1"/>
    <property type="molecule type" value="Genomic_DNA"/>
</dbReference>
<dbReference type="Proteomes" id="UP001596157">
    <property type="component" value="Unassembled WGS sequence"/>
</dbReference>
<gene>
    <name evidence="3" type="ORF">ACFPM7_12295</name>
</gene>
<name>A0ABW0EPA8_9PSEU</name>
<dbReference type="RefSeq" id="WP_378247158.1">
    <property type="nucleotide sequence ID" value="NZ_JBHSKF010000004.1"/>
</dbReference>
<evidence type="ECO:0000313" key="3">
    <source>
        <dbReference type="EMBL" id="MFC5287834.1"/>
    </source>
</evidence>
<organism evidence="3 4">
    <name type="scientific">Actinokineospora guangxiensis</name>
    <dbReference type="NCBI Taxonomy" id="1490288"/>
    <lineage>
        <taxon>Bacteria</taxon>
        <taxon>Bacillati</taxon>
        <taxon>Actinomycetota</taxon>
        <taxon>Actinomycetes</taxon>
        <taxon>Pseudonocardiales</taxon>
        <taxon>Pseudonocardiaceae</taxon>
        <taxon>Actinokineospora</taxon>
    </lineage>
</organism>
<sequence>MRVFVRIVAALLALALAAAGTLLALEVGWLWLRPTEGPLLVPWPDWRDRLAEVSWESTPVQVTAWITAVAGLGLLVAALSARRREVVLADPAPGVSVRTSPRSLARIVGTRVRAEDGVRGASVTATAKKIRVRATSRLVGEEQLRPRLTGVVGDLLTDLPLVRVPRVNVVVDSPRDR</sequence>
<dbReference type="Pfam" id="PF19803">
    <property type="entry name" value="DUF6286"/>
    <property type="match status" value="1"/>
</dbReference>
<evidence type="ECO:0000313" key="4">
    <source>
        <dbReference type="Proteomes" id="UP001596157"/>
    </source>
</evidence>
<accession>A0ABW0EPA8</accession>
<evidence type="ECO:0000256" key="1">
    <source>
        <dbReference type="SAM" id="Phobius"/>
    </source>
</evidence>
<feature type="domain" description="DUF6286" evidence="2">
    <location>
        <begin position="69"/>
        <end position="171"/>
    </location>
</feature>
<keyword evidence="1" id="KW-1133">Transmembrane helix</keyword>
<evidence type="ECO:0000259" key="2">
    <source>
        <dbReference type="Pfam" id="PF19803"/>
    </source>
</evidence>
<proteinExistence type="predicted"/>